<dbReference type="Proteomes" id="UP000077115">
    <property type="component" value="Unassembled WGS sequence"/>
</dbReference>
<proteinExistence type="predicted"/>
<sequence length="207" mass="23358">MNGAAVVKGDLTIKLAHYNRASPFKISINQSKPCVLSQMSLANNCLVTCMDLLACATEVYDTDLDMRHFQDAISNIVRYLVKAREYLETPSESQLFPQKEPDPKCFQPELQDDLIIEFSTKRTLLNVSIYALSLHQQGIPLHLQNKLLGKFKHFKIGSYKGKEIEIVDEVSIDIVSPKLAEAFNSIEHTEALCRDTLAKLTMHNSVF</sequence>
<organism evidence="1 2">
    <name type="scientific">Batrachochytrium dendrobatidis (strain JEL423)</name>
    <dbReference type="NCBI Taxonomy" id="403673"/>
    <lineage>
        <taxon>Eukaryota</taxon>
        <taxon>Fungi</taxon>
        <taxon>Fungi incertae sedis</taxon>
        <taxon>Chytridiomycota</taxon>
        <taxon>Chytridiomycota incertae sedis</taxon>
        <taxon>Chytridiomycetes</taxon>
        <taxon>Rhizophydiales</taxon>
        <taxon>Rhizophydiales incertae sedis</taxon>
        <taxon>Batrachochytrium</taxon>
    </lineage>
</organism>
<evidence type="ECO:0000313" key="1">
    <source>
        <dbReference type="EMBL" id="OAJ43683.1"/>
    </source>
</evidence>
<dbReference type="AlphaFoldDB" id="A0A177WUA1"/>
<dbReference type="InterPro" id="IPR028241">
    <property type="entry name" value="RAVE2/Rogdi"/>
</dbReference>
<dbReference type="PANTHER" id="PTHR13618:SF1">
    <property type="entry name" value="PROTEIN ROGDI HOMOLOG"/>
    <property type="match status" value="1"/>
</dbReference>
<dbReference type="STRING" id="403673.A0A177WUA1"/>
<dbReference type="VEuPathDB" id="FungiDB:BDEG_27017"/>
<dbReference type="PANTHER" id="PTHR13618">
    <property type="entry name" value="LEUCINE ZIPPER CONTAINING TRANSCRIPTION FACTOR LZF1"/>
    <property type="match status" value="1"/>
</dbReference>
<accession>A0A177WUA1</accession>
<reference evidence="1 2" key="2">
    <citation type="submission" date="2016-05" db="EMBL/GenBank/DDBJ databases">
        <title>Lineage-specific infection strategies underlie the spectrum of fungal disease in amphibians.</title>
        <authorList>
            <person name="Cuomo C.A."/>
            <person name="Farrer R.A."/>
            <person name="James T."/>
            <person name="Longcore J."/>
            <person name="Birren B."/>
        </authorList>
    </citation>
    <scope>NUCLEOTIDE SEQUENCE [LARGE SCALE GENOMIC DNA]</scope>
    <source>
        <strain evidence="1 2">JEL423</strain>
    </source>
</reference>
<dbReference type="Pfam" id="PF10259">
    <property type="entry name" value="Rogdi_lz"/>
    <property type="match status" value="1"/>
</dbReference>
<evidence type="ECO:0000313" key="2">
    <source>
        <dbReference type="Proteomes" id="UP000077115"/>
    </source>
</evidence>
<reference evidence="1 2" key="1">
    <citation type="submission" date="2006-10" db="EMBL/GenBank/DDBJ databases">
        <title>The Genome Sequence of Batrachochytrium dendrobatidis JEL423.</title>
        <authorList>
            <consortium name="The Broad Institute Genome Sequencing Platform"/>
            <person name="Birren B."/>
            <person name="Lander E."/>
            <person name="Galagan J."/>
            <person name="Cuomo C."/>
            <person name="Devon K."/>
            <person name="Jaffe D."/>
            <person name="Butler J."/>
            <person name="Alvarez P."/>
            <person name="Gnerre S."/>
            <person name="Grabherr M."/>
            <person name="Kleber M."/>
            <person name="Mauceli E."/>
            <person name="Brockman W."/>
            <person name="Young S."/>
            <person name="LaButti K."/>
            <person name="Sykes S."/>
            <person name="DeCaprio D."/>
            <person name="Crawford M."/>
            <person name="Koehrsen M."/>
            <person name="Engels R."/>
            <person name="Montgomery P."/>
            <person name="Pearson M."/>
            <person name="Howarth C."/>
            <person name="Larson L."/>
            <person name="White J."/>
            <person name="O'Leary S."/>
            <person name="Kodira C."/>
            <person name="Zeng Q."/>
            <person name="Yandava C."/>
            <person name="Alvarado L."/>
            <person name="Longcore J."/>
            <person name="James T."/>
        </authorList>
    </citation>
    <scope>NUCLEOTIDE SEQUENCE [LARGE SCALE GENOMIC DNA]</scope>
    <source>
        <strain evidence="1 2">JEL423</strain>
    </source>
</reference>
<dbReference type="OrthoDB" id="66510at2759"/>
<name>A0A177WUA1_BATDL</name>
<gene>
    <name evidence="1" type="ORF">BDEG_27017</name>
</gene>
<dbReference type="GO" id="GO:0043291">
    <property type="term" value="C:RAVE complex"/>
    <property type="evidence" value="ECO:0007669"/>
    <property type="project" value="TreeGrafter"/>
</dbReference>
<protein>
    <submittedName>
        <fullName evidence="1">Uncharacterized protein</fullName>
    </submittedName>
</protein>
<dbReference type="EMBL" id="DS022310">
    <property type="protein sequence ID" value="OAJ43683.1"/>
    <property type="molecule type" value="Genomic_DNA"/>
</dbReference>